<protein>
    <recommendedName>
        <fullName evidence="1">DUF4340 domain-containing protein</fullName>
    </recommendedName>
</protein>
<evidence type="ECO:0000313" key="2">
    <source>
        <dbReference type="EMBL" id="MBB5014245.1"/>
    </source>
</evidence>
<feature type="domain" description="DUF4340" evidence="1">
    <location>
        <begin position="73"/>
        <end position="214"/>
    </location>
</feature>
<evidence type="ECO:0000259" key="1">
    <source>
        <dbReference type="Pfam" id="PF14238"/>
    </source>
</evidence>
<organism evidence="2 3">
    <name type="scientific">Rehaibacterium terrae</name>
    <dbReference type="NCBI Taxonomy" id="1341696"/>
    <lineage>
        <taxon>Bacteria</taxon>
        <taxon>Pseudomonadati</taxon>
        <taxon>Pseudomonadota</taxon>
        <taxon>Gammaproteobacteria</taxon>
        <taxon>Lysobacterales</taxon>
        <taxon>Lysobacteraceae</taxon>
        <taxon>Rehaibacterium</taxon>
    </lineage>
</organism>
<evidence type="ECO:0000313" key="3">
    <source>
        <dbReference type="Proteomes" id="UP000519004"/>
    </source>
</evidence>
<comment type="caution">
    <text evidence="2">The sequence shown here is derived from an EMBL/GenBank/DDBJ whole genome shotgun (WGS) entry which is preliminary data.</text>
</comment>
<name>A0A7W7V6P4_9GAMM</name>
<keyword evidence="3" id="KW-1185">Reference proteome</keyword>
<dbReference type="RefSeq" id="WP_183946838.1">
    <property type="nucleotide sequence ID" value="NZ_JACHHX010000001.1"/>
</dbReference>
<gene>
    <name evidence="2" type="ORF">HNQ58_000116</name>
</gene>
<dbReference type="AlphaFoldDB" id="A0A7W7V6P4"/>
<dbReference type="InterPro" id="IPR025641">
    <property type="entry name" value="DUF4340"/>
</dbReference>
<dbReference type="Proteomes" id="UP000519004">
    <property type="component" value="Unassembled WGS sequence"/>
</dbReference>
<proteinExistence type="predicted"/>
<accession>A0A7W7V6P4</accession>
<dbReference type="EMBL" id="JACHHX010000001">
    <property type="protein sequence ID" value="MBB5014245.1"/>
    <property type="molecule type" value="Genomic_DNA"/>
</dbReference>
<sequence>MTAKRLLVLVVLAIALLGGVLWYSGRQAPVRHDAAAGPLLPALEARLNALEEVRVIGAGDAVLVTLRRDGEVWRVAEREGWPADTGKLRGLLLRFTQARRLEPKTALPERYAQLGVEDVSEPAAGGVRLELHGGGEPLAVIVGRNNPQGRGSFVRLPEQAQSWLADADLAVEKDPARWLARDLLDIAARRIVAVEVRPERGPAFRIERRDGDAAGFTLAQIPRGQRLVSDYAPEATAGLFDNLQLDDVRRFDGDWGEPTLAAEFLREDGLRIGLRAWDRDGRLWVVLEPVLDEAQAREFLAAEVEKDRRAVEAAEKPVAGDEGETAAASALDETAKDALLKDADTRLAELSADVQALRGKVDGWAFALPNFKAANLRRDREAYLAPAQ</sequence>
<dbReference type="Pfam" id="PF14238">
    <property type="entry name" value="DUF4340"/>
    <property type="match status" value="1"/>
</dbReference>
<reference evidence="2 3" key="1">
    <citation type="submission" date="2020-08" db="EMBL/GenBank/DDBJ databases">
        <title>Genomic Encyclopedia of Type Strains, Phase IV (KMG-IV): sequencing the most valuable type-strain genomes for metagenomic binning, comparative biology and taxonomic classification.</title>
        <authorList>
            <person name="Goeker M."/>
        </authorList>
    </citation>
    <scope>NUCLEOTIDE SEQUENCE [LARGE SCALE GENOMIC DNA]</scope>
    <source>
        <strain evidence="2 3">DSM 25897</strain>
    </source>
</reference>